<evidence type="ECO:0000256" key="6">
    <source>
        <dbReference type="ARBA" id="ARBA00023136"/>
    </source>
</evidence>
<dbReference type="Proteomes" id="UP000887572">
    <property type="component" value="Unplaced"/>
</dbReference>
<proteinExistence type="inferred from homology"/>
<evidence type="ECO:0000313" key="18">
    <source>
        <dbReference type="Proteomes" id="UP000887572"/>
    </source>
</evidence>
<feature type="transmembrane region" description="Helical" evidence="17">
    <location>
        <begin position="116"/>
        <end position="136"/>
    </location>
</feature>
<feature type="transmembrane region" description="Helical" evidence="17">
    <location>
        <begin position="156"/>
        <end position="173"/>
    </location>
</feature>
<feature type="transmembrane region" description="Helical" evidence="17">
    <location>
        <begin position="43"/>
        <end position="66"/>
    </location>
</feature>
<evidence type="ECO:0000256" key="13">
    <source>
        <dbReference type="ARBA" id="ARBA00049221"/>
    </source>
</evidence>
<evidence type="ECO:0000256" key="12">
    <source>
        <dbReference type="ARBA" id="ARBA00048800"/>
    </source>
</evidence>
<comment type="catalytic activity">
    <reaction evidence="12">
        <text>9-(9Z-octadecenoyloxy)-octadecanoate + H2O = 9-hydroxy-octadecanoate + (9Z)-octadecenoate + H(+)</text>
        <dbReference type="Rhea" id="RHEA:52048"/>
        <dbReference type="ChEBI" id="CHEBI:15377"/>
        <dbReference type="ChEBI" id="CHEBI:15378"/>
        <dbReference type="ChEBI" id="CHEBI:30823"/>
        <dbReference type="ChEBI" id="CHEBI:136282"/>
        <dbReference type="ChEBI" id="CHEBI:136286"/>
    </reaction>
    <physiologicalReaction direction="left-to-right" evidence="12">
        <dbReference type="Rhea" id="RHEA:52049"/>
    </physiologicalReaction>
</comment>
<comment type="catalytic activity">
    <reaction evidence="15">
        <text>13-(9Z-hexadecenoyloxy)-octadecanoate + H2O = 13-hydroxy-octadecanoate + (9Z)-hexadecenoate + H(+)</text>
        <dbReference type="Rhea" id="RHEA:52076"/>
        <dbReference type="ChEBI" id="CHEBI:15377"/>
        <dbReference type="ChEBI" id="CHEBI:15378"/>
        <dbReference type="ChEBI" id="CHEBI:32372"/>
        <dbReference type="ChEBI" id="CHEBI:136304"/>
        <dbReference type="ChEBI" id="CHEBI:136315"/>
    </reaction>
    <physiologicalReaction direction="left-to-right" evidence="15">
        <dbReference type="Rhea" id="RHEA:52077"/>
    </physiologicalReaction>
</comment>
<dbReference type="Pfam" id="PF04750">
    <property type="entry name" value="Far-17a_AIG1"/>
    <property type="match status" value="1"/>
</dbReference>
<comment type="similarity">
    <text evidence="3">Belongs to the AIG1 family.</text>
</comment>
<comment type="catalytic activity">
    <reaction evidence="8">
        <text>13-octadecanoyloxy-octadecanoate + H2O = 13-hydroxy-octadecanoate + octadecanoate + H(+)</text>
        <dbReference type="Rhea" id="RHEA:52084"/>
        <dbReference type="ChEBI" id="CHEBI:15377"/>
        <dbReference type="ChEBI" id="CHEBI:15378"/>
        <dbReference type="ChEBI" id="CHEBI:25629"/>
        <dbReference type="ChEBI" id="CHEBI:136304"/>
        <dbReference type="ChEBI" id="CHEBI:136335"/>
    </reaction>
    <physiologicalReaction direction="left-to-right" evidence="8">
        <dbReference type="Rhea" id="RHEA:52085"/>
    </physiologicalReaction>
</comment>
<name>A0A914H5K5_GLORO</name>
<keyword evidence="18" id="KW-1185">Reference proteome</keyword>
<protein>
    <submittedName>
        <fullName evidence="19">Uncharacterized protein</fullName>
    </submittedName>
</protein>
<comment type="catalytic activity">
    <reaction evidence="16">
        <text>12-(9Z-hexadecenoyloxy)-octadecanoate + H2O = 12-hydroxyoctadecanoate + (9Z)-hexadecenoate + H(+)</text>
        <dbReference type="Rhea" id="RHEA:52072"/>
        <dbReference type="ChEBI" id="CHEBI:15377"/>
        <dbReference type="ChEBI" id="CHEBI:15378"/>
        <dbReference type="ChEBI" id="CHEBI:32372"/>
        <dbReference type="ChEBI" id="CHEBI:84201"/>
        <dbReference type="ChEBI" id="CHEBI:136312"/>
    </reaction>
    <physiologicalReaction direction="left-to-right" evidence="16">
        <dbReference type="Rhea" id="RHEA:52073"/>
    </physiologicalReaction>
</comment>
<sequence length="183" mass="21291">MPVSNAYVSWLATNNLLLQWFYYTTAAALMPSPYRSRTFASKLHTVTASILFPFSIVVVMLIWAQYIMDPGTQASSEVRSLFAVNWNHMAVLPVLAMLVDIFMWQHRRARLSRYGAYVGPALSSLVMVAGYEEIVVHYNIWTYPMFRKLHVGCRPILPIVCFYLAFVSVYPLYHRLRMFKFRF</sequence>
<comment type="catalytic activity">
    <reaction evidence="1">
        <text>9-(9Z-hexadecenoyloxy)-octadecanoate + H2O = (9Z)-hexadecenoate + 9-hydroxy-octadecanoate + H(+)</text>
        <dbReference type="Rhea" id="RHEA:52068"/>
        <dbReference type="ChEBI" id="CHEBI:15377"/>
        <dbReference type="ChEBI" id="CHEBI:15378"/>
        <dbReference type="ChEBI" id="CHEBI:32372"/>
        <dbReference type="ChEBI" id="CHEBI:136286"/>
        <dbReference type="ChEBI" id="CHEBI:136309"/>
    </reaction>
    <physiologicalReaction direction="left-to-right" evidence="1">
        <dbReference type="Rhea" id="RHEA:52069"/>
    </physiologicalReaction>
</comment>
<keyword evidence="6 17" id="KW-0472">Membrane</keyword>
<comment type="catalytic activity">
    <reaction evidence="14">
        <text>13-(9Z-octadecenoyloxy)-octadecanoate + H2O = 13-hydroxy-octadecanoate + (9Z)-octadecenoate + H(+)</text>
        <dbReference type="Rhea" id="RHEA:52064"/>
        <dbReference type="ChEBI" id="CHEBI:15377"/>
        <dbReference type="ChEBI" id="CHEBI:15378"/>
        <dbReference type="ChEBI" id="CHEBI:30823"/>
        <dbReference type="ChEBI" id="CHEBI:136303"/>
        <dbReference type="ChEBI" id="CHEBI:136304"/>
    </reaction>
    <physiologicalReaction direction="left-to-right" evidence="14">
        <dbReference type="Rhea" id="RHEA:52065"/>
    </physiologicalReaction>
</comment>
<dbReference type="InterPro" id="IPR006838">
    <property type="entry name" value="ADTRP_AIG1"/>
</dbReference>
<evidence type="ECO:0000256" key="16">
    <source>
        <dbReference type="ARBA" id="ARBA00049428"/>
    </source>
</evidence>
<evidence type="ECO:0000313" key="19">
    <source>
        <dbReference type="WBParaSite" id="Gr19_v10_g13881.t1"/>
    </source>
</evidence>
<evidence type="ECO:0000256" key="15">
    <source>
        <dbReference type="ARBA" id="ARBA00049322"/>
    </source>
</evidence>
<comment type="catalytic activity">
    <reaction evidence="7">
        <text>12-hexadecanoyloxy-octadecanoate + H2O = 12-hydroxyoctadecanoate + hexadecanoate + H(+)</text>
        <dbReference type="Rhea" id="RHEA:52056"/>
        <dbReference type="ChEBI" id="CHEBI:7896"/>
        <dbReference type="ChEBI" id="CHEBI:15377"/>
        <dbReference type="ChEBI" id="CHEBI:15378"/>
        <dbReference type="ChEBI" id="CHEBI:83677"/>
        <dbReference type="ChEBI" id="CHEBI:84201"/>
    </reaction>
    <physiologicalReaction direction="left-to-right" evidence="7">
        <dbReference type="Rhea" id="RHEA:52057"/>
    </physiologicalReaction>
</comment>
<evidence type="ECO:0000256" key="7">
    <source>
        <dbReference type="ARBA" id="ARBA00047368"/>
    </source>
</evidence>
<dbReference type="AlphaFoldDB" id="A0A914H5K5"/>
<organism evidence="18 19">
    <name type="scientific">Globodera rostochiensis</name>
    <name type="common">Golden nematode worm</name>
    <name type="synonym">Heterodera rostochiensis</name>
    <dbReference type="NCBI Taxonomy" id="31243"/>
    <lineage>
        <taxon>Eukaryota</taxon>
        <taxon>Metazoa</taxon>
        <taxon>Ecdysozoa</taxon>
        <taxon>Nematoda</taxon>
        <taxon>Chromadorea</taxon>
        <taxon>Rhabditida</taxon>
        <taxon>Tylenchina</taxon>
        <taxon>Tylenchomorpha</taxon>
        <taxon>Tylenchoidea</taxon>
        <taxon>Heteroderidae</taxon>
        <taxon>Heteroderinae</taxon>
        <taxon>Globodera</taxon>
    </lineage>
</organism>
<evidence type="ECO:0000256" key="4">
    <source>
        <dbReference type="ARBA" id="ARBA00022692"/>
    </source>
</evidence>
<evidence type="ECO:0000256" key="3">
    <source>
        <dbReference type="ARBA" id="ARBA00009300"/>
    </source>
</evidence>
<dbReference type="GO" id="GO:0016020">
    <property type="term" value="C:membrane"/>
    <property type="evidence" value="ECO:0007669"/>
    <property type="project" value="InterPro"/>
</dbReference>
<comment type="catalytic activity">
    <reaction evidence="9">
        <text>9-hexadecanoyloxy-octadecanoate + H2O = 9-hydroxy-octadecanoate + hexadecanoate + H(+)</text>
        <dbReference type="Rhea" id="RHEA:52052"/>
        <dbReference type="ChEBI" id="CHEBI:7896"/>
        <dbReference type="ChEBI" id="CHEBI:15377"/>
        <dbReference type="ChEBI" id="CHEBI:15378"/>
        <dbReference type="ChEBI" id="CHEBI:83670"/>
        <dbReference type="ChEBI" id="CHEBI:136286"/>
    </reaction>
    <physiologicalReaction direction="left-to-right" evidence="9">
        <dbReference type="Rhea" id="RHEA:52053"/>
    </physiologicalReaction>
</comment>
<comment type="catalytic activity">
    <reaction evidence="11">
        <text>12-(9Z-octadecenoyloxy)-octadecanoate + H2O = 12-hydroxyoctadecanoate + (9Z)-octadecenoate + H(+)</text>
        <dbReference type="Rhea" id="RHEA:52060"/>
        <dbReference type="ChEBI" id="CHEBI:15377"/>
        <dbReference type="ChEBI" id="CHEBI:15378"/>
        <dbReference type="ChEBI" id="CHEBI:30823"/>
        <dbReference type="ChEBI" id="CHEBI:84201"/>
        <dbReference type="ChEBI" id="CHEBI:136302"/>
    </reaction>
    <physiologicalReaction direction="left-to-right" evidence="11">
        <dbReference type="Rhea" id="RHEA:52061"/>
    </physiologicalReaction>
</comment>
<comment type="catalytic activity">
    <reaction evidence="10">
        <text>12-octadecanoyloxy-octadecanoate + H2O = 12-hydroxyoctadecanoate + octadecanoate + H(+)</text>
        <dbReference type="Rhea" id="RHEA:52080"/>
        <dbReference type="ChEBI" id="CHEBI:15377"/>
        <dbReference type="ChEBI" id="CHEBI:15378"/>
        <dbReference type="ChEBI" id="CHEBI:25629"/>
        <dbReference type="ChEBI" id="CHEBI:84201"/>
        <dbReference type="ChEBI" id="CHEBI:136330"/>
    </reaction>
    <physiologicalReaction direction="left-to-right" evidence="10">
        <dbReference type="Rhea" id="RHEA:52081"/>
    </physiologicalReaction>
</comment>
<evidence type="ECO:0000256" key="9">
    <source>
        <dbReference type="ARBA" id="ARBA00047863"/>
    </source>
</evidence>
<dbReference type="GO" id="GO:0012505">
    <property type="term" value="C:endomembrane system"/>
    <property type="evidence" value="ECO:0007669"/>
    <property type="project" value="UniProtKB-SubCell"/>
</dbReference>
<evidence type="ECO:0000256" key="2">
    <source>
        <dbReference type="ARBA" id="ARBA00004127"/>
    </source>
</evidence>
<evidence type="ECO:0000256" key="14">
    <source>
        <dbReference type="ARBA" id="ARBA00049296"/>
    </source>
</evidence>
<comment type="catalytic activity">
    <reaction evidence="13">
        <text>9-octadecanoyloxy-octadecanoate + H2O = 9-hydroxy-octadecanoate + octadecanoate + H(+)</text>
        <dbReference type="Rhea" id="RHEA:52096"/>
        <dbReference type="ChEBI" id="CHEBI:15377"/>
        <dbReference type="ChEBI" id="CHEBI:15378"/>
        <dbReference type="ChEBI" id="CHEBI:25629"/>
        <dbReference type="ChEBI" id="CHEBI:136286"/>
        <dbReference type="ChEBI" id="CHEBI:136373"/>
    </reaction>
    <physiologicalReaction direction="left-to-right" evidence="13">
        <dbReference type="Rhea" id="RHEA:52097"/>
    </physiologicalReaction>
</comment>
<evidence type="ECO:0000256" key="17">
    <source>
        <dbReference type="SAM" id="Phobius"/>
    </source>
</evidence>
<evidence type="ECO:0000256" key="11">
    <source>
        <dbReference type="ARBA" id="ARBA00048701"/>
    </source>
</evidence>
<feature type="transmembrane region" description="Helical" evidence="17">
    <location>
        <begin position="6"/>
        <end position="23"/>
    </location>
</feature>
<evidence type="ECO:0000256" key="1">
    <source>
        <dbReference type="ARBA" id="ARBA00000923"/>
    </source>
</evidence>
<reference evidence="19" key="1">
    <citation type="submission" date="2022-11" db="UniProtKB">
        <authorList>
            <consortium name="WormBaseParasite"/>
        </authorList>
    </citation>
    <scope>IDENTIFICATION</scope>
</reference>
<keyword evidence="5 17" id="KW-1133">Transmembrane helix</keyword>
<keyword evidence="4 17" id="KW-0812">Transmembrane</keyword>
<evidence type="ECO:0000256" key="8">
    <source>
        <dbReference type="ARBA" id="ARBA00047427"/>
    </source>
</evidence>
<evidence type="ECO:0000256" key="10">
    <source>
        <dbReference type="ARBA" id="ARBA00048680"/>
    </source>
</evidence>
<feature type="transmembrane region" description="Helical" evidence="17">
    <location>
        <begin position="86"/>
        <end position="104"/>
    </location>
</feature>
<evidence type="ECO:0000256" key="5">
    <source>
        <dbReference type="ARBA" id="ARBA00022989"/>
    </source>
</evidence>
<comment type="subcellular location">
    <subcellularLocation>
        <location evidence="2">Endomembrane system</location>
        <topology evidence="2">Multi-pass membrane protein</topology>
    </subcellularLocation>
</comment>
<dbReference type="WBParaSite" id="Gr19_v10_g13881.t1">
    <property type="protein sequence ID" value="Gr19_v10_g13881.t1"/>
    <property type="gene ID" value="Gr19_v10_g13881"/>
</dbReference>
<accession>A0A914H5K5</accession>